<gene>
    <name evidence="2" type="ORF">EYF80_025175</name>
</gene>
<organism evidence="2 3">
    <name type="scientific">Liparis tanakae</name>
    <name type="common">Tanaka's snailfish</name>
    <dbReference type="NCBI Taxonomy" id="230148"/>
    <lineage>
        <taxon>Eukaryota</taxon>
        <taxon>Metazoa</taxon>
        <taxon>Chordata</taxon>
        <taxon>Craniata</taxon>
        <taxon>Vertebrata</taxon>
        <taxon>Euteleostomi</taxon>
        <taxon>Actinopterygii</taxon>
        <taxon>Neopterygii</taxon>
        <taxon>Teleostei</taxon>
        <taxon>Neoteleostei</taxon>
        <taxon>Acanthomorphata</taxon>
        <taxon>Eupercaria</taxon>
        <taxon>Perciformes</taxon>
        <taxon>Cottioidei</taxon>
        <taxon>Cottales</taxon>
        <taxon>Liparidae</taxon>
        <taxon>Liparis</taxon>
    </lineage>
</organism>
<dbReference type="Proteomes" id="UP000314294">
    <property type="component" value="Unassembled WGS sequence"/>
</dbReference>
<feature type="region of interest" description="Disordered" evidence="1">
    <location>
        <begin position="19"/>
        <end position="40"/>
    </location>
</feature>
<dbReference type="AlphaFoldDB" id="A0A4Z2HFA0"/>
<name>A0A4Z2HFA0_9TELE</name>
<evidence type="ECO:0000256" key="1">
    <source>
        <dbReference type="SAM" id="MobiDB-lite"/>
    </source>
</evidence>
<proteinExistence type="predicted"/>
<accession>A0A4Z2HFA0</accession>
<protein>
    <submittedName>
        <fullName evidence="2">Uncharacterized protein</fullName>
    </submittedName>
</protein>
<comment type="caution">
    <text evidence="2">The sequence shown here is derived from an EMBL/GenBank/DDBJ whole genome shotgun (WGS) entry which is preliminary data.</text>
</comment>
<evidence type="ECO:0000313" key="2">
    <source>
        <dbReference type="EMBL" id="TNN64548.1"/>
    </source>
</evidence>
<evidence type="ECO:0000313" key="3">
    <source>
        <dbReference type="Proteomes" id="UP000314294"/>
    </source>
</evidence>
<reference evidence="2 3" key="1">
    <citation type="submission" date="2019-03" db="EMBL/GenBank/DDBJ databases">
        <title>First draft genome of Liparis tanakae, snailfish: a comprehensive survey of snailfish specific genes.</title>
        <authorList>
            <person name="Kim W."/>
            <person name="Song I."/>
            <person name="Jeong J.-H."/>
            <person name="Kim D."/>
            <person name="Kim S."/>
            <person name="Ryu S."/>
            <person name="Song J.Y."/>
            <person name="Lee S.K."/>
        </authorList>
    </citation>
    <scope>NUCLEOTIDE SEQUENCE [LARGE SCALE GENOMIC DNA]</scope>
    <source>
        <tissue evidence="2">Muscle</tissue>
    </source>
</reference>
<sequence length="97" mass="10995">MRACVRVDMTILLQLDQIRDGAGDDRPPGGSVSSEDAPDFNLLGRRSWSRRIRSVPHSRPHYREPDPVIRATNLQELSYCQKQTSNTTPSCMEGQRL</sequence>
<keyword evidence="3" id="KW-1185">Reference proteome</keyword>
<dbReference type="EMBL" id="SRLO01000250">
    <property type="protein sequence ID" value="TNN64548.1"/>
    <property type="molecule type" value="Genomic_DNA"/>
</dbReference>